<evidence type="ECO:0000313" key="3">
    <source>
        <dbReference type="Proteomes" id="UP000735302"/>
    </source>
</evidence>
<keyword evidence="1" id="KW-1133">Transmembrane helix</keyword>
<keyword evidence="1" id="KW-0812">Transmembrane</keyword>
<evidence type="ECO:0000313" key="2">
    <source>
        <dbReference type="EMBL" id="GFO38545.1"/>
    </source>
</evidence>
<dbReference type="EMBL" id="BLXT01007322">
    <property type="protein sequence ID" value="GFO38545.1"/>
    <property type="molecule type" value="Genomic_DNA"/>
</dbReference>
<keyword evidence="1" id="KW-0472">Membrane</keyword>
<proteinExistence type="predicted"/>
<protein>
    <submittedName>
        <fullName evidence="2">Uncharacterized protein</fullName>
    </submittedName>
</protein>
<accession>A0AAV4D334</accession>
<feature type="transmembrane region" description="Helical" evidence="1">
    <location>
        <begin position="134"/>
        <end position="155"/>
    </location>
</feature>
<name>A0AAV4D334_9GAST</name>
<gene>
    <name evidence="2" type="ORF">PoB_006505000</name>
</gene>
<comment type="caution">
    <text evidence="2">The sequence shown here is derived from an EMBL/GenBank/DDBJ whole genome shotgun (WGS) entry which is preliminary data.</text>
</comment>
<sequence>MSLKEEKKQVIISRLRTNYSCWVKVRCRDGVLTTRHIFSPATSPRFSGPECELGGRSTAFSGLRLRDGASHLTDRKKEKKMERIAIKNKFEICFMFTPEPLTSKSHTVCQTSTSNTFRPLDPCRQGVAVERFEVVPIIVVMLLLLLLLLLLLSIVKLHSQLIE</sequence>
<dbReference type="Proteomes" id="UP000735302">
    <property type="component" value="Unassembled WGS sequence"/>
</dbReference>
<dbReference type="AlphaFoldDB" id="A0AAV4D334"/>
<keyword evidence="3" id="KW-1185">Reference proteome</keyword>
<evidence type="ECO:0000256" key="1">
    <source>
        <dbReference type="SAM" id="Phobius"/>
    </source>
</evidence>
<organism evidence="2 3">
    <name type="scientific">Plakobranchus ocellatus</name>
    <dbReference type="NCBI Taxonomy" id="259542"/>
    <lineage>
        <taxon>Eukaryota</taxon>
        <taxon>Metazoa</taxon>
        <taxon>Spiralia</taxon>
        <taxon>Lophotrochozoa</taxon>
        <taxon>Mollusca</taxon>
        <taxon>Gastropoda</taxon>
        <taxon>Heterobranchia</taxon>
        <taxon>Euthyneura</taxon>
        <taxon>Panpulmonata</taxon>
        <taxon>Sacoglossa</taxon>
        <taxon>Placobranchoidea</taxon>
        <taxon>Plakobranchidae</taxon>
        <taxon>Plakobranchus</taxon>
    </lineage>
</organism>
<reference evidence="2 3" key="1">
    <citation type="journal article" date="2021" name="Elife">
        <title>Chloroplast acquisition without the gene transfer in kleptoplastic sea slugs, Plakobranchus ocellatus.</title>
        <authorList>
            <person name="Maeda T."/>
            <person name="Takahashi S."/>
            <person name="Yoshida T."/>
            <person name="Shimamura S."/>
            <person name="Takaki Y."/>
            <person name="Nagai Y."/>
            <person name="Toyoda A."/>
            <person name="Suzuki Y."/>
            <person name="Arimoto A."/>
            <person name="Ishii H."/>
            <person name="Satoh N."/>
            <person name="Nishiyama T."/>
            <person name="Hasebe M."/>
            <person name="Maruyama T."/>
            <person name="Minagawa J."/>
            <person name="Obokata J."/>
            <person name="Shigenobu S."/>
        </authorList>
    </citation>
    <scope>NUCLEOTIDE SEQUENCE [LARGE SCALE GENOMIC DNA]</scope>
</reference>